<evidence type="ECO:0000256" key="7">
    <source>
        <dbReference type="ARBA" id="ARBA00022962"/>
    </source>
</evidence>
<dbReference type="InterPro" id="IPR029062">
    <property type="entry name" value="Class_I_gatase-like"/>
</dbReference>
<evidence type="ECO:0000256" key="8">
    <source>
        <dbReference type="SAM" id="MobiDB-lite"/>
    </source>
</evidence>
<dbReference type="InterPro" id="IPR010075">
    <property type="entry name" value="PRibForGlyAmidine_synth_PurQ"/>
</dbReference>
<dbReference type="GO" id="GO:0004642">
    <property type="term" value="F:phosphoribosylformylglycinamidine synthase activity"/>
    <property type="evidence" value="ECO:0007669"/>
    <property type="project" value="UniProtKB-EC"/>
</dbReference>
<evidence type="ECO:0000256" key="2">
    <source>
        <dbReference type="ARBA" id="ARBA00022598"/>
    </source>
</evidence>
<dbReference type="SMART" id="SM01211">
    <property type="entry name" value="GATase_5"/>
    <property type="match status" value="1"/>
</dbReference>
<dbReference type="AlphaFoldDB" id="A0A832I0I0"/>
<proteinExistence type="predicted"/>
<evidence type="ECO:0000313" key="9">
    <source>
        <dbReference type="EMBL" id="HGZ42899.1"/>
    </source>
</evidence>
<dbReference type="GO" id="GO:0016787">
    <property type="term" value="F:hydrolase activity"/>
    <property type="evidence" value="ECO:0007669"/>
    <property type="project" value="UniProtKB-KW"/>
</dbReference>
<dbReference type="GO" id="GO:0006189">
    <property type="term" value="P:'de novo' IMP biosynthetic process"/>
    <property type="evidence" value="ECO:0007669"/>
    <property type="project" value="InterPro"/>
</dbReference>
<dbReference type="PROSITE" id="PS51273">
    <property type="entry name" value="GATASE_TYPE_1"/>
    <property type="match status" value="1"/>
</dbReference>
<keyword evidence="7" id="KW-0315">Glutamine amidotransferase</keyword>
<keyword evidence="5" id="KW-0378">Hydrolase</keyword>
<dbReference type="PANTHER" id="PTHR47552:SF1">
    <property type="entry name" value="PHOSPHORIBOSYLFORMYLGLYCINAMIDINE SYNTHASE SUBUNIT PURQ"/>
    <property type="match status" value="1"/>
</dbReference>
<evidence type="ECO:0000256" key="1">
    <source>
        <dbReference type="ARBA" id="ARBA00022490"/>
    </source>
</evidence>
<dbReference type="NCBIfam" id="TIGR01737">
    <property type="entry name" value="FGAM_synth_I"/>
    <property type="match status" value="1"/>
</dbReference>
<reference evidence="9" key="1">
    <citation type="journal article" date="2020" name="mSystems">
        <title>Genome- and Community-Level Interaction Insights into Carbon Utilization and Element Cycling Functions of Hydrothermarchaeota in Hydrothermal Sediment.</title>
        <authorList>
            <person name="Zhou Z."/>
            <person name="Liu Y."/>
            <person name="Xu W."/>
            <person name="Pan J."/>
            <person name="Luo Z.H."/>
            <person name="Li M."/>
        </authorList>
    </citation>
    <scope>NUCLEOTIDE SEQUENCE [LARGE SCALE GENOMIC DNA]</scope>
    <source>
        <strain evidence="9">SpSt-381</strain>
    </source>
</reference>
<evidence type="ECO:0000256" key="3">
    <source>
        <dbReference type="ARBA" id="ARBA00022741"/>
    </source>
</evidence>
<evidence type="ECO:0000256" key="6">
    <source>
        <dbReference type="ARBA" id="ARBA00022840"/>
    </source>
</evidence>
<evidence type="ECO:0000256" key="5">
    <source>
        <dbReference type="ARBA" id="ARBA00022801"/>
    </source>
</evidence>
<comment type="caution">
    <text evidence="9">The sequence shown here is derived from an EMBL/GenBank/DDBJ whole genome shotgun (WGS) entry which is preliminary data.</text>
</comment>
<sequence>MADRHRVGAAGLPGAAGGRRGGDVDRGRAARGGRGAARAAVERGVAVTPRVAVVQFPGVNCEAETVRALERAGLAAEVWRWTRPAAGLAAFQGYVLPGGFSYQDRVRAGALAAKDPMMEVLAAEAARGKPVLGICNGAQVLVEAGLVPGAGRVEVALARNRAAGWTGYHARWVYVRVEPSACVFARTLAPGAVIPLPVAHGEGRFTSREPGRLLALARAGQAPFRYATVRGTLARGFPDNPNGADAGVAGLCNPAGNVLALMPHPERALDLGALARGVGGPWADARDRWADGGGAADAPGPGLAIFEGLRRHLEGA</sequence>
<keyword evidence="3" id="KW-0547">Nucleotide-binding</keyword>
<evidence type="ECO:0000256" key="4">
    <source>
        <dbReference type="ARBA" id="ARBA00022755"/>
    </source>
</evidence>
<gene>
    <name evidence="9" type="primary">purQ</name>
    <name evidence="9" type="ORF">ENR23_05625</name>
</gene>
<dbReference type="GO" id="GO:0005524">
    <property type="term" value="F:ATP binding"/>
    <property type="evidence" value="ECO:0007669"/>
    <property type="project" value="UniProtKB-KW"/>
</dbReference>
<name>A0A832I0I0_UNCEI</name>
<keyword evidence="4" id="KW-0658">Purine biosynthesis</keyword>
<dbReference type="EC" id="6.3.5.3" evidence="9"/>
<accession>A0A832I0I0</accession>
<dbReference type="PANTHER" id="PTHR47552">
    <property type="entry name" value="PHOSPHORIBOSYLFORMYLGLYCINAMIDINE SYNTHASE SUBUNIT PURQ"/>
    <property type="match status" value="1"/>
</dbReference>
<feature type="region of interest" description="Disordered" evidence="8">
    <location>
        <begin position="1"/>
        <end position="35"/>
    </location>
</feature>
<organism evidence="9">
    <name type="scientific">Eiseniibacteriota bacterium</name>
    <dbReference type="NCBI Taxonomy" id="2212470"/>
    <lineage>
        <taxon>Bacteria</taxon>
        <taxon>Candidatus Eiseniibacteriota</taxon>
    </lineage>
</organism>
<dbReference type="SUPFAM" id="SSF52317">
    <property type="entry name" value="Class I glutamine amidotransferase-like"/>
    <property type="match status" value="1"/>
</dbReference>
<keyword evidence="6" id="KW-0067">ATP-binding</keyword>
<keyword evidence="1" id="KW-0963">Cytoplasm</keyword>
<protein>
    <submittedName>
        <fullName evidence="9">Phosphoribosylformylglycinamidine synthase I</fullName>
        <ecNumber evidence="9">6.3.5.3</ecNumber>
    </submittedName>
</protein>
<dbReference type="Gene3D" id="3.40.50.880">
    <property type="match status" value="1"/>
</dbReference>
<dbReference type="EMBL" id="DSQF01000012">
    <property type="protein sequence ID" value="HGZ42899.1"/>
    <property type="molecule type" value="Genomic_DNA"/>
</dbReference>
<dbReference type="Pfam" id="PF13507">
    <property type="entry name" value="GATase_5"/>
    <property type="match status" value="1"/>
</dbReference>
<keyword evidence="2 9" id="KW-0436">Ligase</keyword>